<dbReference type="EMBL" id="BAAAGS010000006">
    <property type="protein sequence ID" value="GAA0516024.1"/>
    <property type="molecule type" value="Genomic_DNA"/>
</dbReference>
<dbReference type="Proteomes" id="UP001500729">
    <property type="component" value="Unassembled WGS sequence"/>
</dbReference>
<sequence length="71" mass="8001">MIGADMWITSERVRRAWRSAVLDSAERPRDRPCPRLIHWAGRDEGDTVLAPRSRATLRCGTARGIPCTAVR</sequence>
<organism evidence="1 2">
    <name type="scientific">Saccharopolyspora erythraea</name>
    <name type="common">Streptomyces erythraeus</name>
    <dbReference type="NCBI Taxonomy" id="1836"/>
    <lineage>
        <taxon>Bacteria</taxon>
        <taxon>Bacillati</taxon>
        <taxon>Actinomycetota</taxon>
        <taxon>Actinomycetes</taxon>
        <taxon>Pseudonocardiales</taxon>
        <taxon>Pseudonocardiaceae</taxon>
        <taxon>Saccharopolyspora</taxon>
    </lineage>
</organism>
<accession>A0ABP3MD03</accession>
<evidence type="ECO:0000313" key="1">
    <source>
        <dbReference type="EMBL" id="GAA0516024.1"/>
    </source>
</evidence>
<keyword evidence="2" id="KW-1185">Reference proteome</keyword>
<protein>
    <submittedName>
        <fullName evidence="1">Uncharacterized protein</fullName>
    </submittedName>
</protein>
<proteinExistence type="predicted"/>
<reference evidence="2" key="1">
    <citation type="journal article" date="2019" name="Int. J. Syst. Evol. Microbiol.">
        <title>The Global Catalogue of Microorganisms (GCM) 10K type strain sequencing project: providing services to taxonomists for standard genome sequencing and annotation.</title>
        <authorList>
            <consortium name="The Broad Institute Genomics Platform"/>
            <consortium name="The Broad Institute Genome Sequencing Center for Infectious Disease"/>
            <person name="Wu L."/>
            <person name="Ma J."/>
        </authorList>
    </citation>
    <scope>NUCLEOTIDE SEQUENCE [LARGE SCALE GENOMIC DNA]</scope>
    <source>
        <strain evidence="2">JCM 10303</strain>
    </source>
</reference>
<evidence type="ECO:0000313" key="2">
    <source>
        <dbReference type="Proteomes" id="UP001500729"/>
    </source>
</evidence>
<name>A0ABP3MD03_SACER</name>
<gene>
    <name evidence="1" type="ORF">GCM10009533_13820</name>
</gene>
<comment type="caution">
    <text evidence="1">The sequence shown here is derived from an EMBL/GenBank/DDBJ whole genome shotgun (WGS) entry which is preliminary data.</text>
</comment>